<dbReference type="AlphaFoldDB" id="A0A853EY10"/>
<reference evidence="3 4" key="1">
    <citation type="submission" date="2020-07" db="EMBL/GenBank/DDBJ databases">
        <title>MOT database genomes.</title>
        <authorList>
            <person name="Joseph S."/>
            <person name="Aduse-Opoku J."/>
            <person name="Hashim A."/>
            <person name="Wade W."/>
            <person name="Curtis M."/>
        </authorList>
    </citation>
    <scope>NUCLEOTIDE SEQUENCE [LARGE SCALE GENOMIC DNA]</scope>
    <source>
        <strain evidence="3 4">DSM 100099</strain>
    </source>
</reference>
<sequence length="590" mass="60273">MTKGSNIPLTATRLRADLVWDTTGGGPDVDASALLVTESGKVRSDDDFVFFNQPQHASGAVQKLAKVPVAGQLRDSLEVDLGRVETAIDKIVLGASADGGTFGQVRGLHLVLTDGATGVEVARFDMTDASTETAYVSGEVYRRGGVWKFRAVGQGYASGLAGLATDFGITVDDEPAAPPVAAAPAAPITPPAPAAQAAPTRPARTSLAGPSAPQPAAPGTTVAGRTAPRIDTTRPDRTPASPAQPAYTPPPAPQHSAPAASAGGPIDYTRPSRTQASQPAAPSAPAAPATQSTSALPSMPPPTGRPLAGYAPPPVGTPLSQAPQYAPPGSPVAPQAPAAPQSPPAPPAPGYGAPTGYGVTPSPWGQPAPAAPQAPSPYGRPDATSGGYPATPQTGGATVNLDKGRVSLTKNQRVSLVKTGAPRLSKVQLGLGWDPAFGGKSIDLDASAIVLDASGKDIDSAWFASKKACKGAVTHQGDNLTGQGDGDDEVIMVDLDALPAEVAAVVFTINSFSKHLFTDVKNAYCRLLDSTTRSELVRFDLTDSKPSTGVFMCVLRRAAQGWEMEALGDFHDGRSVKAMRKPAAQYVHAG</sequence>
<evidence type="ECO:0000256" key="1">
    <source>
        <dbReference type="SAM" id="MobiDB-lite"/>
    </source>
</evidence>
<feature type="region of interest" description="Disordered" evidence="1">
    <location>
        <begin position="178"/>
        <end position="404"/>
    </location>
</feature>
<comment type="caution">
    <text evidence="3">The sequence shown here is derived from an EMBL/GenBank/DDBJ whole genome shotgun (WGS) entry which is preliminary data.</text>
</comment>
<dbReference type="Pfam" id="PF02342">
    <property type="entry name" value="TerD"/>
    <property type="match status" value="2"/>
</dbReference>
<dbReference type="CDD" id="cd06974">
    <property type="entry name" value="TerD_like"/>
    <property type="match status" value="2"/>
</dbReference>
<protein>
    <submittedName>
        <fullName evidence="3">TerD family protein</fullName>
    </submittedName>
</protein>
<feature type="compositionally biased region" description="Low complexity" evidence="1">
    <location>
        <begin position="254"/>
        <end position="297"/>
    </location>
</feature>
<evidence type="ECO:0000313" key="3">
    <source>
        <dbReference type="EMBL" id="NYS95270.1"/>
    </source>
</evidence>
<gene>
    <name evidence="3" type="ORF">HZZ10_17315</name>
</gene>
<feature type="domain" description="TerD" evidence="2">
    <location>
        <begin position="1"/>
        <end position="167"/>
    </location>
</feature>
<proteinExistence type="predicted"/>
<dbReference type="Gene3D" id="2.60.60.30">
    <property type="entry name" value="sav2460 like domains"/>
    <property type="match status" value="2"/>
</dbReference>
<keyword evidence="4" id="KW-1185">Reference proteome</keyword>
<feature type="domain" description="TerD" evidence="2">
    <location>
        <begin position="406"/>
        <end position="569"/>
    </location>
</feature>
<dbReference type="InterPro" id="IPR003325">
    <property type="entry name" value="TerD"/>
</dbReference>
<evidence type="ECO:0000313" key="4">
    <source>
        <dbReference type="Proteomes" id="UP000561011"/>
    </source>
</evidence>
<name>A0A853EY10_9MICO</name>
<feature type="compositionally biased region" description="Low complexity" evidence="1">
    <location>
        <begin position="350"/>
        <end position="363"/>
    </location>
</feature>
<accession>A0A853EY10</accession>
<feature type="compositionally biased region" description="Pro residues" evidence="1">
    <location>
        <begin position="340"/>
        <end position="349"/>
    </location>
</feature>
<feature type="compositionally biased region" description="Pro residues" evidence="1">
    <location>
        <begin position="364"/>
        <end position="375"/>
    </location>
</feature>
<dbReference type="Proteomes" id="UP000561011">
    <property type="component" value="Unassembled WGS sequence"/>
</dbReference>
<feature type="compositionally biased region" description="Low complexity" evidence="1">
    <location>
        <begin position="194"/>
        <end position="211"/>
    </location>
</feature>
<organism evidence="3 4">
    <name type="scientific">Sanguibacter inulinus</name>
    <dbReference type="NCBI Taxonomy" id="60922"/>
    <lineage>
        <taxon>Bacteria</taxon>
        <taxon>Bacillati</taxon>
        <taxon>Actinomycetota</taxon>
        <taxon>Actinomycetes</taxon>
        <taxon>Micrococcales</taxon>
        <taxon>Sanguibacteraceae</taxon>
        <taxon>Sanguibacter</taxon>
    </lineage>
</organism>
<evidence type="ECO:0000259" key="2">
    <source>
        <dbReference type="Pfam" id="PF02342"/>
    </source>
</evidence>
<dbReference type="EMBL" id="JACBYE010000064">
    <property type="protein sequence ID" value="NYS95270.1"/>
    <property type="molecule type" value="Genomic_DNA"/>
</dbReference>